<dbReference type="EMBL" id="FNYD01000008">
    <property type="protein sequence ID" value="SEJ87013.1"/>
    <property type="molecule type" value="Genomic_DNA"/>
</dbReference>
<dbReference type="STRING" id="1227549.SAMN05444007_10836"/>
<feature type="transmembrane region" description="Helical" evidence="1">
    <location>
        <begin position="15"/>
        <end position="32"/>
    </location>
</feature>
<keyword evidence="1" id="KW-1133">Transmembrane helix</keyword>
<organism evidence="2 3">
    <name type="scientific">Cribrihabitans marinus</name>
    <dbReference type="NCBI Taxonomy" id="1227549"/>
    <lineage>
        <taxon>Bacteria</taxon>
        <taxon>Pseudomonadati</taxon>
        <taxon>Pseudomonadota</taxon>
        <taxon>Alphaproteobacteria</taxon>
        <taxon>Rhodobacterales</taxon>
        <taxon>Paracoccaceae</taxon>
        <taxon>Cribrihabitans</taxon>
    </lineage>
</organism>
<gene>
    <name evidence="2" type="ORF">SAMN05444007_10836</name>
</gene>
<keyword evidence="1" id="KW-0472">Membrane</keyword>
<evidence type="ECO:0000256" key="1">
    <source>
        <dbReference type="SAM" id="Phobius"/>
    </source>
</evidence>
<keyword evidence="1" id="KW-0812">Transmembrane</keyword>
<name>A0A1H7CAX9_9RHOB</name>
<evidence type="ECO:0000313" key="3">
    <source>
        <dbReference type="Proteomes" id="UP000199379"/>
    </source>
</evidence>
<proteinExistence type="predicted"/>
<feature type="transmembrane region" description="Helical" evidence="1">
    <location>
        <begin position="38"/>
        <end position="58"/>
    </location>
</feature>
<protein>
    <submittedName>
        <fullName evidence="2">Uncharacterized protein</fullName>
    </submittedName>
</protein>
<dbReference type="Proteomes" id="UP000199379">
    <property type="component" value="Unassembled WGS sequence"/>
</dbReference>
<reference evidence="2 3" key="1">
    <citation type="submission" date="2016-10" db="EMBL/GenBank/DDBJ databases">
        <authorList>
            <person name="de Groot N.N."/>
        </authorList>
    </citation>
    <scope>NUCLEOTIDE SEQUENCE [LARGE SCALE GENOMIC DNA]</scope>
    <source>
        <strain evidence="2 3">DSM 29340</strain>
    </source>
</reference>
<keyword evidence="3" id="KW-1185">Reference proteome</keyword>
<evidence type="ECO:0000313" key="2">
    <source>
        <dbReference type="EMBL" id="SEJ87013.1"/>
    </source>
</evidence>
<dbReference type="AlphaFoldDB" id="A0A1H7CAX9"/>
<dbReference type="RefSeq" id="WP_092368118.1">
    <property type="nucleotide sequence ID" value="NZ_BMGV01000008.1"/>
</dbReference>
<dbReference type="OrthoDB" id="7851333at2"/>
<sequence length="175" mass="18582">MSFIRPEARAALRRWREVLVAALVGLLGLSWIAGPGGLLAWVGAALLLASGALLVIGLQRARFRTGAGGPGVVLVDEGEITYLGPLTGGSVAAAEIERLALDPTGKPAHWVLDRAGQTPLRVPVNAEGADALFDVFATLPGLRTERMLAELRGEAAHPVVIWERRPLRPEGLRLH</sequence>
<accession>A0A1H7CAX9</accession>